<dbReference type="GO" id="GO:0034040">
    <property type="term" value="F:ATPase-coupled lipid transmembrane transporter activity"/>
    <property type="evidence" value="ECO:0007669"/>
    <property type="project" value="TreeGrafter"/>
</dbReference>
<keyword evidence="5" id="KW-0762">Sugar transport</keyword>
<dbReference type="InterPro" id="IPR027417">
    <property type="entry name" value="P-loop_NTPase"/>
</dbReference>
<keyword evidence="6 11" id="KW-0812">Transmembrane</keyword>
<feature type="domain" description="ABC transmembrane type-1" evidence="13">
    <location>
        <begin position="163"/>
        <end position="444"/>
    </location>
</feature>
<feature type="domain" description="Peptidase C39" evidence="14">
    <location>
        <begin position="4"/>
        <end position="133"/>
    </location>
</feature>
<evidence type="ECO:0000259" key="13">
    <source>
        <dbReference type="PROSITE" id="PS50929"/>
    </source>
</evidence>
<evidence type="ECO:0000313" key="15">
    <source>
        <dbReference type="EMBL" id="RAI45942.1"/>
    </source>
</evidence>
<dbReference type="InterPro" id="IPR003439">
    <property type="entry name" value="ABC_transporter-like_ATP-bd"/>
</dbReference>
<dbReference type="InterPro" id="IPR036640">
    <property type="entry name" value="ABC1_TM_sf"/>
</dbReference>
<sequence length="718" mass="79202">MLEQPTPRPQTALHCFVWIARQAGVDLSVERLIHDHSLGNHEPSARELVRLVRASGMRGKSAELTIDQLVALGPAFPVLARIKDGSTLIVLGVRRGPEGDQIGILDPLAKAQGIITLTPQQFGPNWTGELIFVQPVRRITDPDQPFGLTWFVPELVRQRRFFIGVGLAAVMLHLLGLVVPIFFQLVIDKVLPHEGTSTLWVLGIAVTLGLGFEATFGFLRRFLLLYASNRIDVRTARRTFGRLMMLPVAFFDRIPAGVLVRHMQQVQRIREFLSGRLFLTLLDAIALFVFLPVLLLYSGTLTLLVLLFSVLIGGSIAVMLPALRRRLLKLYEAESQRQAFLTESIHGIATIKALALEPRQRSDWDERTADTVRTQFEVGRISITAQAVTGFLEKFLMVAVIMVGAHLVFAGEITIGALVAFQMLANRVSNPLVQLIGLVNEYQETALAIRMLAGVMNQAPERRDGQRGYRPAIRGEIELADVGFNYGPGLPSVLRDVSFKIPAGGFYGLVGTSGAGKTTLTRLIQGLYVPQGGVIRVDGTDIREIDLVHLRQHMGVVLQDSFMFRGTIRENIGMGRPDASIEQIVEAARLGGALEFVERLPKGFDTMLEENASNLSGGQRQRLSIARALLRQPRILLFDEATSALDPESEAIVYGNLRGMARGRTLIMISHRLASLVEADKIVVLDKGGVAGLGSHPELLKDCAPYQQLWARQTSFLR</sequence>
<dbReference type="GO" id="GO:0008233">
    <property type="term" value="F:peptidase activity"/>
    <property type="evidence" value="ECO:0007669"/>
    <property type="project" value="InterPro"/>
</dbReference>
<keyword evidence="9 11" id="KW-1133">Transmembrane helix</keyword>
<dbReference type="PANTHER" id="PTHR24221:SF647">
    <property type="entry name" value="BLL6336 PROTEIN"/>
    <property type="match status" value="1"/>
</dbReference>
<dbReference type="PROSITE" id="PS50893">
    <property type="entry name" value="ABC_TRANSPORTER_2"/>
    <property type="match status" value="1"/>
</dbReference>
<reference evidence="15 16" key="1">
    <citation type="submission" date="2017-07" db="EMBL/GenBank/DDBJ databases">
        <title>Draft Genome Sequences of Select Purple Nonsulfur Bacteria.</title>
        <authorList>
            <person name="Lasarre B."/>
            <person name="Mckinlay J.B."/>
        </authorList>
    </citation>
    <scope>NUCLEOTIDE SEQUENCE [LARGE SCALE GENOMIC DNA]</scope>
    <source>
        <strain evidence="15 16">DSM 5909</strain>
    </source>
</reference>
<dbReference type="InterPro" id="IPR039421">
    <property type="entry name" value="Type_1_exporter"/>
</dbReference>
<evidence type="ECO:0000256" key="7">
    <source>
        <dbReference type="ARBA" id="ARBA00022741"/>
    </source>
</evidence>
<evidence type="ECO:0000313" key="16">
    <source>
        <dbReference type="Proteomes" id="UP000249130"/>
    </source>
</evidence>
<dbReference type="InterPro" id="IPR017871">
    <property type="entry name" value="ABC_transporter-like_CS"/>
</dbReference>
<dbReference type="AlphaFoldDB" id="A0A327L8V7"/>
<keyword evidence="8" id="KW-0067">ATP-binding</keyword>
<dbReference type="GO" id="GO:0005524">
    <property type="term" value="F:ATP binding"/>
    <property type="evidence" value="ECO:0007669"/>
    <property type="project" value="UniProtKB-KW"/>
</dbReference>
<dbReference type="Pfam" id="PF03412">
    <property type="entry name" value="Peptidase_C39"/>
    <property type="match status" value="1"/>
</dbReference>
<gene>
    <name evidence="15" type="ORF">CH341_01105</name>
</gene>
<dbReference type="Proteomes" id="UP000249130">
    <property type="component" value="Unassembled WGS sequence"/>
</dbReference>
<evidence type="ECO:0000256" key="11">
    <source>
        <dbReference type="SAM" id="Phobius"/>
    </source>
</evidence>
<dbReference type="GO" id="GO:0140359">
    <property type="term" value="F:ABC-type transporter activity"/>
    <property type="evidence" value="ECO:0007669"/>
    <property type="project" value="InterPro"/>
</dbReference>
<dbReference type="InterPro" id="IPR005074">
    <property type="entry name" value="Peptidase_C39"/>
</dbReference>
<feature type="transmembrane region" description="Helical" evidence="11">
    <location>
        <begin position="395"/>
        <end position="421"/>
    </location>
</feature>
<dbReference type="RefSeq" id="WP_111417193.1">
    <property type="nucleotide sequence ID" value="NZ_NPEX01000004.1"/>
</dbReference>
<evidence type="ECO:0000256" key="8">
    <source>
        <dbReference type="ARBA" id="ARBA00022840"/>
    </source>
</evidence>
<dbReference type="PROSITE" id="PS50929">
    <property type="entry name" value="ABC_TM1F"/>
    <property type="match status" value="1"/>
</dbReference>
<feature type="transmembrane region" description="Helical" evidence="11">
    <location>
        <begin position="303"/>
        <end position="323"/>
    </location>
</feature>
<dbReference type="SUPFAM" id="SSF52540">
    <property type="entry name" value="P-loop containing nucleoside triphosphate hydrolases"/>
    <property type="match status" value="1"/>
</dbReference>
<dbReference type="Gene3D" id="1.20.1560.10">
    <property type="entry name" value="ABC transporter type 1, transmembrane domain"/>
    <property type="match status" value="1"/>
</dbReference>
<proteinExistence type="inferred from homology"/>
<name>A0A327L8V7_9BRAD</name>
<feature type="domain" description="ABC transporter" evidence="12">
    <location>
        <begin position="477"/>
        <end position="712"/>
    </location>
</feature>
<comment type="caution">
    <text evidence="15">The sequence shown here is derived from an EMBL/GenBank/DDBJ whole genome shotgun (WGS) entry which is preliminary data.</text>
</comment>
<dbReference type="PROSITE" id="PS50990">
    <property type="entry name" value="PEPTIDASE_C39"/>
    <property type="match status" value="1"/>
</dbReference>
<dbReference type="SUPFAM" id="SSF90123">
    <property type="entry name" value="ABC transporter transmembrane region"/>
    <property type="match status" value="1"/>
</dbReference>
<comment type="subcellular location">
    <subcellularLocation>
        <location evidence="1">Cell membrane</location>
        <topology evidence="1">Multi-pass membrane protein</topology>
    </subcellularLocation>
</comment>
<dbReference type="CDD" id="cd18783">
    <property type="entry name" value="ABC_6TM_PrtD_LapB_HlyB_like"/>
    <property type="match status" value="1"/>
</dbReference>
<dbReference type="SMART" id="SM00382">
    <property type="entry name" value="AAA"/>
    <property type="match status" value="1"/>
</dbReference>
<evidence type="ECO:0000256" key="9">
    <source>
        <dbReference type="ARBA" id="ARBA00022989"/>
    </source>
</evidence>
<keyword evidence="16" id="KW-1185">Reference proteome</keyword>
<comment type="similarity">
    <text evidence="2">Belongs to the ABC transporter superfamily.</text>
</comment>
<dbReference type="Gene3D" id="3.40.50.300">
    <property type="entry name" value="P-loop containing nucleotide triphosphate hydrolases"/>
    <property type="match status" value="1"/>
</dbReference>
<dbReference type="GO" id="GO:0016887">
    <property type="term" value="F:ATP hydrolysis activity"/>
    <property type="evidence" value="ECO:0007669"/>
    <property type="project" value="InterPro"/>
</dbReference>
<protein>
    <submittedName>
        <fullName evidence="15">Peptidase C39</fullName>
    </submittedName>
</protein>
<dbReference type="GO" id="GO:0005886">
    <property type="term" value="C:plasma membrane"/>
    <property type="evidence" value="ECO:0007669"/>
    <property type="project" value="UniProtKB-SubCell"/>
</dbReference>
<evidence type="ECO:0000256" key="3">
    <source>
        <dbReference type="ARBA" id="ARBA00022448"/>
    </source>
</evidence>
<keyword evidence="10 11" id="KW-0472">Membrane</keyword>
<dbReference type="PANTHER" id="PTHR24221">
    <property type="entry name" value="ATP-BINDING CASSETTE SUB-FAMILY B"/>
    <property type="match status" value="1"/>
</dbReference>
<dbReference type="InterPro" id="IPR011527">
    <property type="entry name" value="ABC1_TM_dom"/>
</dbReference>
<feature type="transmembrane region" description="Helical" evidence="11">
    <location>
        <begin position="161"/>
        <end position="187"/>
    </location>
</feature>
<evidence type="ECO:0000256" key="10">
    <source>
        <dbReference type="ARBA" id="ARBA00023136"/>
    </source>
</evidence>
<dbReference type="CDD" id="cd02259">
    <property type="entry name" value="Peptidase_C39_like"/>
    <property type="match status" value="1"/>
</dbReference>
<organism evidence="15 16">
    <name type="scientific">Rhodoplanes roseus</name>
    <dbReference type="NCBI Taxonomy" id="29409"/>
    <lineage>
        <taxon>Bacteria</taxon>
        <taxon>Pseudomonadati</taxon>
        <taxon>Pseudomonadota</taxon>
        <taxon>Alphaproteobacteria</taxon>
        <taxon>Hyphomicrobiales</taxon>
        <taxon>Nitrobacteraceae</taxon>
        <taxon>Rhodoplanes</taxon>
    </lineage>
</organism>
<dbReference type="Pfam" id="PF00664">
    <property type="entry name" value="ABC_membrane"/>
    <property type="match status" value="1"/>
</dbReference>
<dbReference type="OrthoDB" id="9787557at2"/>
<evidence type="ECO:0000256" key="6">
    <source>
        <dbReference type="ARBA" id="ARBA00022692"/>
    </source>
</evidence>
<keyword evidence="3" id="KW-0813">Transport</keyword>
<keyword evidence="7" id="KW-0547">Nucleotide-binding</keyword>
<dbReference type="FunFam" id="3.40.50.300:FF:000221">
    <property type="entry name" value="Multidrug ABC transporter ATP-binding protein"/>
    <property type="match status" value="1"/>
</dbReference>
<dbReference type="PROSITE" id="PS00211">
    <property type="entry name" value="ABC_TRANSPORTER_1"/>
    <property type="match status" value="1"/>
</dbReference>
<dbReference type="Gene3D" id="3.90.70.10">
    <property type="entry name" value="Cysteine proteinases"/>
    <property type="match status" value="1"/>
</dbReference>
<keyword evidence="4" id="KW-1003">Cell membrane</keyword>
<evidence type="ECO:0000256" key="2">
    <source>
        <dbReference type="ARBA" id="ARBA00005417"/>
    </source>
</evidence>
<dbReference type="EMBL" id="NPEX01000004">
    <property type="protein sequence ID" value="RAI45942.1"/>
    <property type="molecule type" value="Genomic_DNA"/>
</dbReference>
<evidence type="ECO:0000256" key="5">
    <source>
        <dbReference type="ARBA" id="ARBA00022597"/>
    </source>
</evidence>
<evidence type="ECO:0000256" key="1">
    <source>
        <dbReference type="ARBA" id="ARBA00004651"/>
    </source>
</evidence>
<feature type="transmembrane region" description="Helical" evidence="11">
    <location>
        <begin position="199"/>
        <end position="219"/>
    </location>
</feature>
<feature type="transmembrane region" description="Helical" evidence="11">
    <location>
        <begin position="277"/>
        <end position="297"/>
    </location>
</feature>
<evidence type="ECO:0000256" key="4">
    <source>
        <dbReference type="ARBA" id="ARBA00022475"/>
    </source>
</evidence>
<evidence type="ECO:0000259" key="12">
    <source>
        <dbReference type="PROSITE" id="PS50893"/>
    </source>
</evidence>
<dbReference type="InterPro" id="IPR003593">
    <property type="entry name" value="AAA+_ATPase"/>
</dbReference>
<dbReference type="GO" id="GO:0006508">
    <property type="term" value="P:proteolysis"/>
    <property type="evidence" value="ECO:0007669"/>
    <property type="project" value="InterPro"/>
</dbReference>
<dbReference type="Pfam" id="PF00005">
    <property type="entry name" value="ABC_tran"/>
    <property type="match status" value="1"/>
</dbReference>
<accession>A0A327L8V7</accession>
<evidence type="ECO:0000259" key="14">
    <source>
        <dbReference type="PROSITE" id="PS50990"/>
    </source>
</evidence>